<keyword evidence="4" id="KW-1185">Reference proteome</keyword>
<feature type="chain" id="PRO_5035722280" evidence="2">
    <location>
        <begin position="21"/>
        <end position="140"/>
    </location>
</feature>
<organism evidence="3 4">
    <name type="scientific">Argiope bruennichi</name>
    <name type="common">Wasp spider</name>
    <name type="synonym">Aranea bruennichi</name>
    <dbReference type="NCBI Taxonomy" id="94029"/>
    <lineage>
        <taxon>Eukaryota</taxon>
        <taxon>Metazoa</taxon>
        <taxon>Ecdysozoa</taxon>
        <taxon>Arthropoda</taxon>
        <taxon>Chelicerata</taxon>
        <taxon>Arachnida</taxon>
        <taxon>Araneae</taxon>
        <taxon>Araneomorphae</taxon>
        <taxon>Entelegynae</taxon>
        <taxon>Araneoidea</taxon>
        <taxon>Araneidae</taxon>
        <taxon>Argiope</taxon>
    </lineage>
</organism>
<dbReference type="AlphaFoldDB" id="A0A8T0F9X6"/>
<accession>A0A8T0F9X6</accession>
<feature type="compositionally biased region" description="Acidic residues" evidence="1">
    <location>
        <begin position="125"/>
        <end position="140"/>
    </location>
</feature>
<name>A0A8T0F9X6_ARGBR</name>
<feature type="signal peptide" evidence="2">
    <location>
        <begin position="1"/>
        <end position="20"/>
    </location>
</feature>
<evidence type="ECO:0000256" key="1">
    <source>
        <dbReference type="SAM" id="MobiDB-lite"/>
    </source>
</evidence>
<protein>
    <submittedName>
        <fullName evidence="3">Uncharacterized protein</fullName>
    </submittedName>
</protein>
<keyword evidence="2" id="KW-0732">Signal</keyword>
<evidence type="ECO:0000313" key="3">
    <source>
        <dbReference type="EMBL" id="KAF8787015.1"/>
    </source>
</evidence>
<feature type="compositionally biased region" description="Low complexity" evidence="1">
    <location>
        <begin position="102"/>
        <end position="114"/>
    </location>
</feature>
<comment type="caution">
    <text evidence="3">The sequence shown here is derived from an EMBL/GenBank/DDBJ whole genome shotgun (WGS) entry which is preliminary data.</text>
</comment>
<feature type="region of interest" description="Disordered" evidence="1">
    <location>
        <begin position="89"/>
        <end position="140"/>
    </location>
</feature>
<dbReference type="EMBL" id="JABXBU010000015">
    <property type="protein sequence ID" value="KAF8787015.1"/>
    <property type="molecule type" value="Genomic_DNA"/>
</dbReference>
<evidence type="ECO:0000313" key="4">
    <source>
        <dbReference type="Proteomes" id="UP000807504"/>
    </source>
</evidence>
<reference evidence="3" key="2">
    <citation type="submission" date="2020-06" db="EMBL/GenBank/DDBJ databases">
        <authorList>
            <person name="Sheffer M."/>
        </authorList>
    </citation>
    <scope>NUCLEOTIDE SEQUENCE</scope>
</reference>
<dbReference type="Proteomes" id="UP000807504">
    <property type="component" value="Unassembled WGS sequence"/>
</dbReference>
<sequence>MNAAFLSFFLVFLIALGVRGEGEETCGLAKMKCKENQYCFRPSNLKLDIDIGVCLHYLRKGAVCTEDLLCSPELECKEVNSIIKFKTCQEPSDQTTEDEISTPDTTIIPDFTDNPPEESTFNPEPSDEPEEPETEESEER</sequence>
<reference evidence="3" key="1">
    <citation type="journal article" date="2020" name="bioRxiv">
        <title>Chromosome-level reference genome of the European wasp spider Argiope bruennichi: a resource for studies on range expansion and evolutionary adaptation.</title>
        <authorList>
            <person name="Sheffer M.M."/>
            <person name="Hoppe A."/>
            <person name="Krehenwinkel H."/>
            <person name="Uhl G."/>
            <person name="Kuss A.W."/>
            <person name="Jensen L."/>
            <person name="Jensen C."/>
            <person name="Gillespie R.G."/>
            <person name="Hoff K.J."/>
            <person name="Prost S."/>
        </authorList>
    </citation>
    <scope>NUCLEOTIDE SEQUENCE</scope>
</reference>
<gene>
    <name evidence="3" type="ORF">HNY73_008653</name>
</gene>
<proteinExistence type="predicted"/>
<evidence type="ECO:0000256" key="2">
    <source>
        <dbReference type="SAM" id="SignalP"/>
    </source>
</evidence>